<protein>
    <submittedName>
        <fullName evidence="1">Uncharacterized protein</fullName>
    </submittedName>
</protein>
<evidence type="ECO:0000313" key="1">
    <source>
        <dbReference type="EMBL" id="DAG00846.1"/>
    </source>
</evidence>
<accession>A0A8S5V292</accession>
<organism evidence="1">
    <name type="scientific">Myoviridae sp. ctncN39</name>
    <dbReference type="NCBI Taxonomy" id="2825170"/>
    <lineage>
        <taxon>Viruses</taxon>
        <taxon>Duplodnaviria</taxon>
        <taxon>Heunggongvirae</taxon>
        <taxon>Uroviricota</taxon>
        <taxon>Caudoviricetes</taxon>
    </lineage>
</organism>
<proteinExistence type="predicted"/>
<dbReference type="EMBL" id="BK016183">
    <property type="protein sequence ID" value="DAG00846.1"/>
    <property type="molecule type" value="Genomic_DNA"/>
</dbReference>
<sequence>MPEPARFNRNRMQAGVACLAALYGVITSRRKGG</sequence>
<name>A0A8S5V292_9CAUD</name>
<reference evidence="1" key="1">
    <citation type="journal article" date="2021" name="Proc. Natl. Acad. Sci. U.S.A.">
        <title>A Catalog of Tens of Thousands of Viruses from Human Metagenomes Reveals Hidden Associations with Chronic Diseases.</title>
        <authorList>
            <person name="Tisza M.J."/>
            <person name="Buck C.B."/>
        </authorList>
    </citation>
    <scope>NUCLEOTIDE SEQUENCE</scope>
    <source>
        <strain evidence="1">CtncN39</strain>
    </source>
</reference>